<evidence type="ECO:0000313" key="1">
    <source>
        <dbReference type="EMBL" id="DAE10330.1"/>
    </source>
</evidence>
<organism evidence="1">
    <name type="scientific">Siphoviridae sp. ct3es5</name>
    <dbReference type="NCBI Taxonomy" id="2825322"/>
    <lineage>
        <taxon>Viruses</taxon>
        <taxon>Duplodnaviria</taxon>
        <taxon>Heunggongvirae</taxon>
        <taxon>Uroviricota</taxon>
        <taxon>Caudoviricetes</taxon>
    </lineage>
</organism>
<accession>A0A8S5PTZ2</accession>
<name>A0A8S5PTZ2_9CAUD</name>
<reference evidence="1" key="1">
    <citation type="journal article" date="2021" name="Proc. Natl. Acad. Sci. U.S.A.">
        <title>A Catalog of Tens of Thousands of Viruses from Human Metagenomes Reveals Hidden Associations with Chronic Diseases.</title>
        <authorList>
            <person name="Tisza M.J."/>
            <person name="Buck C.B."/>
        </authorList>
    </citation>
    <scope>NUCLEOTIDE SEQUENCE</scope>
    <source>
        <strain evidence="1">Ct3es5</strain>
    </source>
</reference>
<protein>
    <submittedName>
        <fullName evidence="1">Uncharacterized protein</fullName>
    </submittedName>
</protein>
<sequence length="44" mass="4924">MQEIPSGFFFLKWWAKATPLFGTSKAVTGFAKEAGQVRNPKPRP</sequence>
<proteinExistence type="predicted"/>
<dbReference type="EMBL" id="BK015507">
    <property type="protein sequence ID" value="DAE10330.1"/>
    <property type="molecule type" value="Genomic_DNA"/>
</dbReference>